<comment type="caution">
    <text evidence="2">The sequence shown here is derived from an EMBL/GenBank/DDBJ whole genome shotgun (WGS) entry which is preliminary data.</text>
</comment>
<accession>A0ABW7H987</accession>
<dbReference type="Proteomes" id="UP001606134">
    <property type="component" value="Unassembled WGS sequence"/>
</dbReference>
<name>A0ABW7H987_9BURK</name>
<proteinExistence type="predicted"/>
<sequence>MAAFPDFVAWLRRHRWACFALMTLGFMAFGLLTLDLVRLLTANAAFLFDNGWQGLLDGGLRQLLELLASCIGAMVAWLLFKLCETLLIQSFTNK</sequence>
<evidence type="ECO:0000313" key="2">
    <source>
        <dbReference type="EMBL" id="MFG6486479.1"/>
    </source>
</evidence>
<organism evidence="2 3">
    <name type="scientific">Pelomonas candidula</name>
    <dbReference type="NCBI Taxonomy" id="3299025"/>
    <lineage>
        <taxon>Bacteria</taxon>
        <taxon>Pseudomonadati</taxon>
        <taxon>Pseudomonadota</taxon>
        <taxon>Betaproteobacteria</taxon>
        <taxon>Burkholderiales</taxon>
        <taxon>Sphaerotilaceae</taxon>
        <taxon>Roseateles</taxon>
    </lineage>
</organism>
<dbReference type="EMBL" id="JBIGIC010000003">
    <property type="protein sequence ID" value="MFG6486479.1"/>
    <property type="molecule type" value="Genomic_DNA"/>
</dbReference>
<evidence type="ECO:0000313" key="3">
    <source>
        <dbReference type="Proteomes" id="UP001606134"/>
    </source>
</evidence>
<feature type="transmembrane region" description="Helical" evidence="1">
    <location>
        <begin position="16"/>
        <end position="40"/>
    </location>
</feature>
<keyword evidence="3" id="KW-1185">Reference proteome</keyword>
<keyword evidence="1" id="KW-0472">Membrane</keyword>
<keyword evidence="1" id="KW-0812">Transmembrane</keyword>
<dbReference type="RefSeq" id="WP_394407589.1">
    <property type="nucleotide sequence ID" value="NZ_JBIGIC010000003.1"/>
</dbReference>
<gene>
    <name evidence="2" type="ORF">ACG04R_07355</name>
</gene>
<keyword evidence="1" id="KW-1133">Transmembrane helix</keyword>
<feature type="transmembrane region" description="Helical" evidence="1">
    <location>
        <begin position="60"/>
        <end position="80"/>
    </location>
</feature>
<evidence type="ECO:0000256" key="1">
    <source>
        <dbReference type="SAM" id="Phobius"/>
    </source>
</evidence>
<reference evidence="2 3" key="1">
    <citation type="submission" date="2024-08" db="EMBL/GenBank/DDBJ databases">
        <authorList>
            <person name="Lu H."/>
        </authorList>
    </citation>
    <scope>NUCLEOTIDE SEQUENCE [LARGE SCALE GENOMIC DNA]</scope>
    <source>
        <strain evidence="2 3">BYS78W</strain>
    </source>
</reference>
<protein>
    <submittedName>
        <fullName evidence="2">Uncharacterized protein</fullName>
    </submittedName>
</protein>